<accession>A0ABM8IBS9</accession>
<feature type="transmembrane region" description="Helical" evidence="1">
    <location>
        <begin position="148"/>
        <end position="168"/>
    </location>
</feature>
<dbReference type="RefSeq" id="WP_230105557.1">
    <property type="nucleotide sequence ID" value="NZ_AP024845.1"/>
</dbReference>
<feature type="transmembrane region" description="Helical" evidence="1">
    <location>
        <begin position="12"/>
        <end position="33"/>
    </location>
</feature>
<evidence type="ECO:0000313" key="3">
    <source>
        <dbReference type="Proteomes" id="UP001305815"/>
    </source>
</evidence>
<gene>
    <name evidence="2" type="ORF">Lac1_22690</name>
</gene>
<feature type="transmembrane region" description="Helical" evidence="1">
    <location>
        <begin position="180"/>
        <end position="201"/>
    </location>
</feature>
<proteinExistence type="predicted"/>
<evidence type="ECO:0008006" key="4">
    <source>
        <dbReference type="Google" id="ProtNLM"/>
    </source>
</evidence>
<feature type="transmembrane region" description="Helical" evidence="1">
    <location>
        <begin position="64"/>
        <end position="82"/>
    </location>
</feature>
<name>A0ABM8IBS9_9FIRM</name>
<keyword evidence="1" id="KW-0472">Membrane</keyword>
<sequence length="249" mass="27955">MNGIYRMDIKRGLSSPGFYVGIVLCSLAAVFGMGEMMENIAESIIPEGEIRFLSAVCIALRTEAIAYVLPIVCTFAVSGMFIEDMQSRVLYYSILRTTKKRYYTSKILSCVLVGFLTVLAMILLLLIIFGILFPPKQAEIQTFQTDSLIYLCKMAAILCINSSFYALLGGVISVGSNNRYMAYASPFILYYIISTLLKAYLSDYPILNPEEWMLLRISSESQVIVILLAANLIAGTGYLIMMERRWKHE</sequence>
<keyword evidence="1" id="KW-0812">Transmembrane</keyword>
<organism evidence="2 3">
    <name type="scientific">Claveliimonas bilis</name>
    <dbReference type="NCBI Taxonomy" id="3028070"/>
    <lineage>
        <taxon>Bacteria</taxon>
        <taxon>Bacillati</taxon>
        <taxon>Bacillota</taxon>
        <taxon>Clostridia</taxon>
        <taxon>Lachnospirales</taxon>
        <taxon>Lachnospiraceae</taxon>
        <taxon>Claveliimonas</taxon>
    </lineage>
</organism>
<reference evidence="3" key="1">
    <citation type="journal article" date="2023" name="Int. J. Syst. Evol. Microbiol.">
        <title>Claveliimonas bilis gen. nov., sp. nov., deoxycholic acid-producing bacteria isolated from human faeces, and reclassification of Sellimonas monacensis Zenner et al. 2021 as Claveliimonas monacensis comb. nov.</title>
        <authorList>
            <person name="Hisatomi A."/>
            <person name="Kastawa N.W.E.P.G."/>
            <person name="Song I."/>
            <person name="Ohkuma M."/>
            <person name="Fukiya S."/>
            <person name="Sakamoto M."/>
        </authorList>
    </citation>
    <scope>NUCLEOTIDE SEQUENCE [LARGE SCALE GENOMIC DNA]</scope>
    <source>
        <strain evidence="3">12BBH14</strain>
    </source>
</reference>
<keyword evidence="1" id="KW-1133">Transmembrane helix</keyword>
<protein>
    <recommendedName>
        <fullName evidence="4">ABC-2 family transporter protein</fullName>
    </recommendedName>
</protein>
<dbReference type="EMBL" id="AP027742">
    <property type="protein sequence ID" value="BDZ78086.1"/>
    <property type="molecule type" value="Genomic_DNA"/>
</dbReference>
<evidence type="ECO:0000313" key="2">
    <source>
        <dbReference type="EMBL" id="BDZ78086.1"/>
    </source>
</evidence>
<dbReference type="Proteomes" id="UP001305815">
    <property type="component" value="Chromosome"/>
</dbReference>
<feature type="transmembrane region" description="Helical" evidence="1">
    <location>
        <begin position="103"/>
        <end position="133"/>
    </location>
</feature>
<keyword evidence="3" id="KW-1185">Reference proteome</keyword>
<evidence type="ECO:0000256" key="1">
    <source>
        <dbReference type="SAM" id="Phobius"/>
    </source>
</evidence>
<feature type="transmembrane region" description="Helical" evidence="1">
    <location>
        <begin position="221"/>
        <end position="241"/>
    </location>
</feature>